<sequence>MSKRAAWVFESAVTALVVLGLVYVANVRYARPLVDPAPPPPDYALQEVIAFIGAGIVSILAVLLTLLLTRRPRPRFSSVLGVAAIIAACGIGVAVVAFVVPTA</sequence>
<protein>
    <submittedName>
        <fullName evidence="2">Uncharacterized protein</fullName>
    </submittedName>
</protein>
<keyword evidence="3" id="KW-1185">Reference proteome</keyword>
<accession>A0A975IPY8</accession>
<organism evidence="2 3">
    <name type="scientific">Agromyces archimandritae</name>
    <dbReference type="NCBI Taxonomy" id="2781962"/>
    <lineage>
        <taxon>Bacteria</taxon>
        <taxon>Bacillati</taxon>
        <taxon>Actinomycetota</taxon>
        <taxon>Actinomycetes</taxon>
        <taxon>Micrococcales</taxon>
        <taxon>Microbacteriaceae</taxon>
        <taxon>Agromyces</taxon>
    </lineage>
</organism>
<dbReference type="Proteomes" id="UP000671914">
    <property type="component" value="Chromosome"/>
</dbReference>
<feature type="transmembrane region" description="Helical" evidence="1">
    <location>
        <begin position="80"/>
        <end position="100"/>
    </location>
</feature>
<name>A0A975IPY8_9MICO</name>
<dbReference type="RefSeq" id="WP_210901118.1">
    <property type="nucleotide sequence ID" value="NZ_CP071696.1"/>
</dbReference>
<keyword evidence="1" id="KW-0812">Transmembrane</keyword>
<feature type="transmembrane region" description="Helical" evidence="1">
    <location>
        <begin position="48"/>
        <end position="68"/>
    </location>
</feature>
<evidence type="ECO:0000313" key="2">
    <source>
        <dbReference type="EMBL" id="QTX05794.1"/>
    </source>
</evidence>
<evidence type="ECO:0000256" key="1">
    <source>
        <dbReference type="SAM" id="Phobius"/>
    </source>
</evidence>
<feature type="transmembrane region" description="Helical" evidence="1">
    <location>
        <begin position="7"/>
        <end position="28"/>
    </location>
</feature>
<proteinExistence type="predicted"/>
<keyword evidence="1" id="KW-0472">Membrane</keyword>
<reference evidence="2" key="1">
    <citation type="submission" date="2021-03" db="EMBL/GenBank/DDBJ databases">
        <title>Agromyces archimandritus sp. nov., isolated from the cockroach Archimandrita tessellata.</title>
        <authorList>
            <person name="Guzman J."/>
            <person name="Ortuzar M."/>
            <person name="Poehlein A."/>
            <person name="Daniel R."/>
            <person name="Trujillo M."/>
            <person name="Vilcinskas A."/>
        </authorList>
    </citation>
    <scope>NUCLEOTIDE SEQUENCE</scope>
    <source>
        <strain evidence="2">G127AT</strain>
    </source>
</reference>
<gene>
    <name evidence="2" type="ORF">G127AT_06210</name>
</gene>
<dbReference type="KEGG" id="aarc:G127AT_06210"/>
<evidence type="ECO:0000313" key="3">
    <source>
        <dbReference type="Proteomes" id="UP000671914"/>
    </source>
</evidence>
<dbReference type="EMBL" id="CP071696">
    <property type="protein sequence ID" value="QTX05794.1"/>
    <property type="molecule type" value="Genomic_DNA"/>
</dbReference>
<dbReference type="AlphaFoldDB" id="A0A975IPY8"/>
<keyword evidence="1" id="KW-1133">Transmembrane helix</keyword>